<evidence type="ECO:0008006" key="3">
    <source>
        <dbReference type="Google" id="ProtNLM"/>
    </source>
</evidence>
<dbReference type="InterPro" id="IPR002495">
    <property type="entry name" value="Glyco_trans_8"/>
</dbReference>
<dbReference type="AlphaFoldDB" id="A0A1Y4DDZ3"/>
<dbReference type="SUPFAM" id="SSF53448">
    <property type="entry name" value="Nucleotide-diphospho-sugar transferases"/>
    <property type="match status" value="1"/>
</dbReference>
<organism evidence="1 2">
    <name type="scientific">Candidatus Avelusimicrobium gallicola</name>
    <dbReference type="NCBI Taxonomy" id="2562704"/>
    <lineage>
        <taxon>Bacteria</taxon>
        <taxon>Pseudomonadati</taxon>
        <taxon>Elusimicrobiota</taxon>
        <taxon>Elusimicrobia</taxon>
        <taxon>Elusimicrobiales</taxon>
        <taxon>Elusimicrobiaceae</taxon>
        <taxon>Candidatus Avelusimicrobium</taxon>
    </lineage>
</organism>
<proteinExistence type="predicted"/>
<dbReference type="GO" id="GO:0016757">
    <property type="term" value="F:glycosyltransferase activity"/>
    <property type="evidence" value="ECO:0007669"/>
    <property type="project" value="InterPro"/>
</dbReference>
<gene>
    <name evidence="1" type="ORF">B5F75_00355</name>
</gene>
<dbReference type="Proteomes" id="UP000196368">
    <property type="component" value="Unassembled WGS sequence"/>
</dbReference>
<accession>A0A1Y4DDZ3</accession>
<dbReference type="InterPro" id="IPR029044">
    <property type="entry name" value="Nucleotide-diphossugar_trans"/>
</dbReference>
<keyword evidence="2" id="KW-1185">Reference proteome</keyword>
<reference evidence="2" key="1">
    <citation type="submission" date="2017-04" db="EMBL/GenBank/DDBJ databases">
        <title>Function of individual gut microbiota members based on whole genome sequencing of pure cultures obtained from chicken caecum.</title>
        <authorList>
            <person name="Medvecky M."/>
            <person name="Cejkova D."/>
            <person name="Polansky O."/>
            <person name="Karasova D."/>
            <person name="Kubasova T."/>
            <person name="Cizek A."/>
            <person name="Rychlik I."/>
        </authorList>
    </citation>
    <scope>NUCLEOTIDE SEQUENCE [LARGE SCALE GENOMIC DNA]</scope>
    <source>
        <strain evidence="2">An273</strain>
    </source>
</reference>
<evidence type="ECO:0000313" key="1">
    <source>
        <dbReference type="EMBL" id="OUO57266.1"/>
    </source>
</evidence>
<evidence type="ECO:0000313" key="2">
    <source>
        <dbReference type="Proteomes" id="UP000196368"/>
    </source>
</evidence>
<dbReference type="Gene3D" id="3.90.550.10">
    <property type="entry name" value="Spore Coat Polysaccharide Biosynthesis Protein SpsA, Chain A"/>
    <property type="match status" value="1"/>
</dbReference>
<dbReference type="EMBL" id="NFJD01000001">
    <property type="protein sequence ID" value="OUO57266.1"/>
    <property type="molecule type" value="Genomic_DNA"/>
</dbReference>
<dbReference type="Pfam" id="PF01501">
    <property type="entry name" value="Glyco_transf_8"/>
    <property type="match status" value="1"/>
</dbReference>
<sequence length="344" mass="39822">MGCFMSCDWQYTAQQCAENRRRINLHTELASPRKTAVVLTCSRAFTFCTYVSVDSFLRHSPQLAEQSDIFVFIWQADDKLRQIFTSLSDRVQVVDFDMPYPVPARKSITLFTPASYARFECFRLLDRYERVLFLDSDVLVRKELAGVFDQISNGIGITLDPVMTTVARNFFSVPEGVNPSSPGYNAGVFALTRKLPCPGRYAEITDWLYAQMARWADYLFLPDQAVINVAVDHFGWQATVLPRDYNRPASSSHADLKRAYIVHSTGPRKFWCYYYFREWYRGYAEWIKKGGAPVSVRKDSRAYVAFCRKFGLQNRVFFQLMPDCFARPVKALRFALKAWLKPEF</sequence>
<name>A0A1Y4DDZ3_9BACT</name>
<comment type="caution">
    <text evidence="1">The sequence shown here is derived from an EMBL/GenBank/DDBJ whole genome shotgun (WGS) entry which is preliminary data.</text>
</comment>
<protein>
    <recommendedName>
        <fullName evidence="3">Glycosyl transferase</fullName>
    </recommendedName>
</protein>